<dbReference type="Gene3D" id="3.90.79.10">
    <property type="entry name" value="Nucleoside Triphosphate Pyrophosphohydrolase"/>
    <property type="match status" value="1"/>
</dbReference>
<evidence type="ECO:0000313" key="5">
    <source>
        <dbReference type="Proteomes" id="UP000250086"/>
    </source>
</evidence>
<dbReference type="Pfam" id="PF00293">
    <property type="entry name" value="NUDIX"/>
    <property type="match status" value="1"/>
</dbReference>
<keyword evidence="2 4" id="KW-0378">Hydrolase</keyword>
<dbReference type="InterPro" id="IPR020084">
    <property type="entry name" value="NUDIX_hydrolase_CS"/>
</dbReference>
<proteinExistence type="predicted"/>
<dbReference type="InterPro" id="IPR000086">
    <property type="entry name" value="NUDIX_hydrolase_dom"/>
</dbReference>
<dbReference type="SUPFAM" id="SSF55811">
    <property type="entry name" value="Nudix"/>
    <property type="match status" value="1"/>
</dbReference>
<evidence type="ECO:0000259" key="3">
    <source>
        <dbReference type="PROSITE" id="PS51462"/>
    </source>
</evidence>
<reference evidence="4 5" key="1">
    <citation type="submission" date="2018-06" db="EMBL/GenBank/DDBJ databases">
        <authorList>
            <consortium name="Pathogen Informatics"/>
            <person name="Doyle S."/>
        </authorList>
    </citation>
    <scope>NUCLEOTIDE SEQUENCE [LARGE SCALE GENOMIC DNA]</scope>
    <source>
        <strain evidence="4 5">NCTC13093</strain>
    </source>
</reference>
<sequence length="188" mass="21089">MDTRSLNKTLPSIGDIKRIKASNFFNIEQLDLTFSNGHKATYERLYGGNGAVLAVPFDGRDFYLISEYSCGTHSYELGFVKGKVDKGETSEHAVSRELQEEIGYKSNKITLLKKHMTVAPGMMSLLMDVYLCEELEPHKLDGDEPEPIEIVKVGIDEVYDLIFSNTTPLREARSIAALVMAMHQLRAI</sequence>
<evidence type="ECO:0000256" key="2">
    <source>
        <dbReference type="ARBA" id="ARBA00022801"/>
    </source>
</evidence>
<dbReference type="PROSITE" id="PS00893">
    <property type="entry name" value="NUDIX_BOX"/>
    <property type="match status" value="1"/>
</dbReference>
<name>A0A2X0VXN0_9GAMM</name>
<dbReference type="PROSITE" id="PS51462">
    <property type="entry name" value="NUDIX"/>
    <property type="match status" value="1"/>
</dbReference>
<organism evidence="4 5">
    <name type="scientific">Anaerobiospirillum thomasii</name>
    <dbReference type="NCBI Taxonomy" id="179995"/>
    <lineage>
        <taxon>Bacteria</taxon>
        <taxon>Pseudomonadati</taxon>
        <taxon>Pseudomonadota</taxon>
        <taxon>Gammaproteobacteria</taxon>
        <taxon>Aeromonadales</taxon>
        <taxon>Succinivibrionaceae</taxon>
        <taxon>Anaerobiospirillum</taxon>
    </lineage>
</organism>
<dbReference type="RefSeq" id="WP_113743255.1">
    <property type="nucleotide sequence ID" value="NZ_UAPU01000007.1"/>
</dbReference>
<evidence type="ECO:0000256" key="1">
    <source>
        <dbReference type="ARBA" id="ARBA00001946"/>
    </source>
</evidence>
<dbReference type="EC" id="3.6.1.-" evidence="4"/>
<feature type="domain" description="Nudix hydrolase" evidence="3">
    <location>
        <begin position="44"/>
        <end position="177"/>
    </location>
</feature>
<protein>
    <submittedName>
        <fullName evidence="4">ADP compounds hydrolase nudE</fullName>
        <ecNumber evidence="4">3.6.1.-</ecNumber>
    </submittedName>
</protein>
<evidence type="ECO:0000313" key="4">
    <source>
        <dbReference type="EMBL" id="SPT69067.1"/>
    </source>
</evidence>
<dbReference type="Proteomes" id="UP000250086">
    <property type="component" value="Unassembled WGS sequence"/>
</dbReference>
<dbReference type="OrthoDB" id="9806150at2"/>
<comment type="cofactor">
    <cofactor evidence="1">
        <name>Mg(2+)</name>
        <dbReference type="ChEBI" id="CHEBI:18420"/>
    </cofactor>
</comment>
<keyword evidence="5" id="KW-1185">Reference proteome</keyword>
<gene>
    <name evidence="4" type="primary">nudE</name>
    <name evidence="4" type="ORF">NCTC13093_00430</name>
</gene>
<dbReference type="InterPro" id="IPR015797">
    <property type="entry name" value="NUDIX_hydrolase-like_dom_sf"/>
</dbReference>
<dbReference type="EMBL" id="UAPV01000001">
    <property type="protein sequence ID" value="SPT69067.1"/>
    <property type="molecule type" value="Genomic_DNA"/>
</dbReference>
<dbReference type="NCBIfam" id="NF008736">
    <property type="entry name" value="PRK11762.1"/>
    <property type="match status" value="1"/>
</dbReference>
<dbReference type="AlphaFoldDB" id="A0A2X0VXN0"/>
<accession>A0A2X0VXN0</accession>
<dbReference type="GO" id="GO:0016787">
    <property type="term" value="F:hydrolase activity"/>
    <property type="evidence" value="ECO:0007669"/>
    <property type="project" value="UniProtKB-KW"/>
</dbReference>